<sequence>MKNFSLDNEPKIETGFRVPENYFVTLSEKINDKLPSETPKVIPLYKKKKVWMYSVAAVAVVSMSILLVQQFNTKPSLDSEFLENYISQNTSVSQDDIIDLLEQEDIEKLKVDYNLEEDLIEETLINSSDLEHYLTN</sequence>
<dbReference type="AlphaFoldDB" id="A0A4R6QF44"/>
<keyword evidence="1" id="KW-0472">Membrane</keyword>
<evidence type="ECO:0000313" key="3">
    <source>
        <dbReference type="Proteomes" id="UP000295260"/>
    </source>
</evidence>
<protein>
    <submittedName>
        <fullName evidence="2">Uncharacterized protein</fullName>
    </submittedName>
</protein>
<dbReference type="OrthoDB" id="981524at2"/>
<proteinExistence type="predicted"/>
<gene>
    <name evidence="2" type="ORF">BC748_0489</name>
</gene>
<dbReference type="EMBL" id="SNXR01000011">
    <property type="protein sequence ID" value="TDP60887.1"/>
    <property type="molecule type" value="Genomic_DNA"/>
</dbReference>
<feature type="transmembrane region" description="Helical" evidence="1">
    <location>
        <begin position="50"/>
        <end position="68"/>
    </location>
</feature>
<dbReference type="RefSeq" id="WP_133531848.1">
    <property type="nucleotide sequence ID" value="NZ_SNXR01000011.1"/>
</dbReference>
<accession>A0A4R6QF44</accession>
<organism evidence="2 3">
    <name type="scientific">Flavobacterium dankookense</name>
    <dbReference type="NCBI Taxonomy" id="706186"/>
    <lineage>
        <taxon>Bacteria</taxon>
        <taxon>Pseudomonadati</taxon>
        <taxon>Bacteroidota</taxon>
        <taxon>Flavobacteriia</taxon>
        <taxon>Flavobacteriales</taxon>
        <taxon>Flavobacteriaceae</taxon>
        <taxon>Flavobacterium</taxon>
    </lineage>
</organism>
<comment type="caution">
    <text evidence="2">The sequence shown here is derived from an EMBL/GenBank/DDBJ whole genome shotgun (WGS) entry which is preliminary data.</text>
</comment>
<name>A0A4R6QF44_9FLAO</name>
<keyword evidence="3" id="KW-1185">Reference proteome</keyword>
<evidence type="ECO:0000256" key="1">
    <source>
        <dbReference type="SAM" id="Phobius"/>
    </source>
</evidence>
<keyword evidence="1" id="KW-1133">Transmembrane helix</keyword>
<dbReference type="Proteomes" id="UP000295260">
    <property type="component" value="Unassembled WGS sequence"/>
</dbReference>
<keyword evidence="1" id="KW-0812">Transmembrane</keyword>
<reference evidence="2 3" key="1">
    <citation type="submission" date="2019-03" db="EMBL/GenBank/DDBJ databases">
        <title>Genomic Encyclopedia of Archaeal and Bacterial Type Strains, Phase II (KMG-II): from individual species to whole genera.</title>
        <authorList>
            <person name="Goeker M."/>
        </authorList>
    </citation>
    <scope>NUCLEOTIDE SEQUENCE [LARGE SCALE GENOMIC DNA]</scope>
    <source>
        <strain evidence="2 3">DSM 25687</strain>
    </source>
</reference>
<evidence type="ECO:0000313" key="2">
    <source>
        <dbReference type="EMBL" id="TDP60887.1"/>
    </source>
</evidence>